<dbReference type="RefSeq" id="WP_379590439.1">
    <property type="nucleotide sequence ID" value="NZ_JBHTKK010000002.1"/>
</dbReference>
<evidence type="ECO:0000256" key="1">
    <source>
        <dbReference type="ARBA" id="ARBA00022723"/>
    </source>
</evidence>
<protein>
    <submittedName>
        <fullName evidence="4">L-fuculose-phosphate aldolase</fullName>
        <ecNumber evidence="4">4.1.2.17</ecNumber>
    </submittedName>
</protein>
<keyword evidence="1" id="KW-0479">Metal-binding</keyword>
<reference evidence="5" key="1">
    <citation type="journal article" date="2019" name="Int. J. Syst. Evol. Microbiol.">
        <title>The Global Catalogue of Microorganisms (GCM) 10K type strain sequencing project: providing services to taxonomists for standard genome sequencing and annotation.</title>
        <authorList>
            <consortium name="The Broad Institute Genomics Platform"/>
            <consortium name="The Broad Institute Genome Sequencing Center for Infectious Disease"/>
            <person name="Wu L."/>
            <person name="Ma J."/>
        </authorList>
    </citation>
    <scope>NUCLEOTIDE SEQUENCE [LARGE SCALE GENOMIC DNA]</scope>
    <source>
        <strain evidence="5">CCUG 56608</strain>
    </source>
</reference>
<name>A0ABW3ND52_9BACI</name>
<dbReference type="EMBL" id="JBHTKK010000002">
    <property type="protein sequence ID" value="MFD1064928.1"/>
    <property type="molecule type" value="Genomic_DNA"/>
</dbReference>
<dbReference type="PANTHER" id="PTHR22789:SF0">
    <property type="entry name" value="3-OXO-TETRONATE 4-PHOSPHATE DECARBOXYLASE-RELATED"/>
    <property type="match status" value="1"/>
</dbReference>
<keyword evidence="2 4" id="KW-0456">Lyase</keyword>
<evidence type="ECO:0000256" key="2">
    <source>
        <dbReference type="ARBA" id="ARBA00023239"/>
    </source>
</evidence>
<dbReference type="EC" id="4.1.2.17" evidence="4"/>
<dbReference type="GO" id="GO:0008738">
    <property type="term" value="F:L-fuculose-phosphate aldolase activity"/>
    <property type="evidence" value="ECO:0007669"/>
    <property type="project" value="UniProtKB-EC"/>
</dbReference>
<feature type="domain" description="Class II aldolase/adducin N-terminal" evidence="3">
    <location>
        <begin position="8"/>
        <end position="185"/>
    </location>
</feature>
<keyword evidence="5" id="KW-1185">Reference proteome</keyword>
<evidence type="ECO:0000259" key="3">
    <source>
        <dbReference type="SMART" id="SM01007"/>
    </source>
</evidence>
<dbReference type="InterPro" id="IPR050197">
    <property type="entry name" value="Aldolase_class_II_sugar_metab"/>
</dbReference>
<organism evidence="4 5">
    <name type="scientific">Oceanobacillus locisalsi</name>
    <dbReference type="NCBI Taxonomy" id="546107"/>
    <lineage>
        <taxon>Bacteria</taxon>
        <taxon>Bacillati</taxon>
        <taxon>Bacillota</taxon>
        <taxon>Bacilli</taxon>
        <taxon>Bacillales</taxon>
        <taxon>Bacillaceae</taxon>
        <taxon>Oceanobacillus</taxon>
    </lineage>
</organism>
<proteinExistence type="predicted"/>
<dbReference type="SUPFAM" id="SSF53639">
    <property type="entry name" value="AraD/HMP-PK domain-like"/>
    <property type="match status" value="1"/>
</dbReference>
<comment type="caution">
    <text evidence="4">The sequence shown here is derived from an EMBL/GenBank/DDBJ whole genome shotgun (WGS) entry which is preliminary data.</text>
</comment>
<evidence type="ECO:0000313" key="4">
    <source>
        <dbReference type="EMBL" id="MFD1064928.1"/>
    </source>
</evidence>
<accession>A0ABW3ND52</accession>
<dbReference type="Proteomes" id="UP001597041">
    <property type="component" value="Unassembled WGS sequence"/>
</dbReference>
<sequence>MLLKKERQQIVEYGIKLIKSGLTTGTGGNISIYNPEEELMAISPSGIDYFRTNPEDIVVAKLSGEIADGDRKPSSELNMHRIFYQKRKDIRAVVHTHSTYSTTLATLRWNLPASNYYLAIAGGNNVKCAEYASFGTWDLAEKAYEAMQNRYACFLANHGLLTGSKDLSNAFSIAEEIERCAETYYRAKSIGEPVLLSDEEMEFMLEKFPTYGQKTSQILK</sequence>
<dbReference type="InterPro" id="IPR001303">
    <property type="entry name" value="Aldolase_II/adducin_N"/>
</dbReference>
<dbReference type="NCBIfam" id="NF005302">
    <property type="entry name" value="PRK06833.1"/>
    <property type="match status" value="1"/>
</dbReference>
<dbReference type="Gene3D" id="3.40.225.10">
    <property type="entry name" value="Class II aldolase/adducin N-terminal domain"/>
    <property type="match status" value="1"/>
</dbReference>
<dbReference type="Pfam" id="PF00596">
    <property type="entry name" value="Aldolase_II"/>
    <property type="match status" value="1"/>
</dbReference>
<dbReference type="InterPro" id="IPR036409">
    <property type="entry name" value="Aldolase_II/adducin_N_sf"/>
</dbReference>
<dbReference type="PANTHER" id="PTHR22789">
    <property type="entry name" value="FUCULOSE PHOSPHATE ALDOLASE"/>
    <property type="match status" value="1"/>
</dbReference>
<dbReference type="SMART" id="SM01007">
    <property type="entry name" value="Aldolase_II"/>
    <property type="match status" value="1"/>
</dbReference>
<evidence type="ECO:0000313" key="5">
    <source>
        <dbReference type="Proteomes" id="UP001597041"/>
    </source>
</evidence>
<gene>
    <name evidence="4" type="ORF">ACFQ19_02720</name>
</gene>